<dbReference type="InterPro" id="IPR056439">
    <property type="entry name" value="VBS_C3G9"/>
</dbReference>
<dbReference type="PANTHER" id="PTHR21601">
    <property type="entry name" value="SPA2 PROTEIN"/>
    <property type="match status" value="1"/>
</dbReference>
<evidence type="ECO:0000256" key="1">
    <source>
        <dbReference type="ARBA" id="ARBA00022737"/>
    </source>
</evidence>
<dbReference type="AlphaFoldDB" id="A0A4P9YRN7"/>
<evidence type="ECO:0000313" key="4">
    <source>
        <dbReference type="EMBL" id="RKP22022.1"/>
    </source>
</evidence>
<name>A0A4P9YRN7_ROZAC</name>
<dbReference type="InterPro" id="IPR039892">
    <property type="entry name" value="Spa2/Sph1"/>
</dbReference>
<dbReference type="SMART" id="SM00555">
    <property type="entry name" value="GIT"/>
    <property type="match status" value="2"/>
</dbReference>
<feature type="coiled-coil region" evidence="2">
    <location>
        <begin position="439"/>
        <end position="494"/>
    </location>
</feature>
<protein>
    <recommendedName>
        <fullName evidence="3">GIT Spa2 homology (SHD) domain-containing protein</fullName>
    </recommendedName>
</protein>
<feature type="domain" description="GIT Spa2 homology (SHD)" evidence="3">
    <location>
        <begin position="296"/>
        <end position="326"/>
    </location>
</feature>
<sequence length="805" mass="92590">MELSSLWNSLEELAKKDPTKEAIKHYRHILDRSQMAEKYKSFECHLENNKSILYLNILLSEKVKCPDWSLSNITIDIVVDETRPMPYSFETETDSNESRKKVLDIFVHPSISHHMSSDFGFEKRFMSLIKQTVHEAIPEILEDKYSGNYIWNNNEILENMCFKNLLEHTDPDSINDNIDSNIPIKSDKLIVEAESSDFYKVHQDENVFKNDVDGLCLEHDGPTVSFFVNHRKEILDLPIEFVGISPVAHFSRRKNILEVIFDKNKKFKNYHAALYSFLQSNLSIDKEQISVSRQSAQEKLSKLTSSQFHELATDVFDELDRRESKAANMPFLPLKDEFHQKRNQARQKLATLSEIKFRDLASDVYYEIENRFPEVCTNQPEVTTQDETLESLDNLMNDLGHMLKNESKKENVSGMLDIEDSLMTINREIGSLKKQMEVQKGFEENVNEADEKIRQLEILKEKQEDINRRLFEENEELRKSIAQLSHQYANLIKRLDLMGQNNKEKITHHDAQPTQRKIEANDVQNTASVHENSESKSFNFDGSLFQNFLNAMDQMQTAASSRLAADILDSMKTIVNIARKISESAEEFELYATLENINLNKDDLKSLRATMSSKLSSLITVAKQCATGREEPNLDKMINDASNSLTDTVVELIDFIKSKKSKSRIQKNSDENIKVGDILKVKKVALEKETNDLVQNIQDLLVTLKEAKSNIKDLESSAKIISNNVSILVSVEDNAYSELSQWKNELIKANEKLQRYFNRNFSEYIGEKGCQDKLTKQRVAAVAYEVAKSAKDLLSLMEKDGSNLK</sequence>
<dbReference type="PANTHER" id="PTHR21601:SF0">
    <property type="entry name" value="PROTEIN SPA2-RELATED"/>
    <property type="match status" value="1"/>
</dbReference>
<reference evidence="5" key="1">
    <citation type="journal article" date="2018" name="Nat. Microbiol.">
        <title>Leveraging single-cell genomics to expand the fungal tree of life.</title>
        <authorList>
            <person name="Ahrendt S.R."/>
            <person name="Quandt C.A."/>
            <person name="Ciobanu D."/>
            <person name="Clum A."/>
            <person name="Salamov A."/>
            <person name="Andreopoulos B."/>
            <person name="Cheng J.F."/>
            <person name="Woyke T."/>
            <person name="Pelin A."/>
            <person name="Henrissat B."/>
            <person name="Reynolds N.K."/>
            <person name="Benny G.L."/>
            <person name="Smith M.E."/>
            <person name="James T.Y."/>
            <person name="Grigoriev I.V."/>
        </authorList>
    </citation>
    <scope>NUCLEOTIDE SEQUENCE [LARGE SCALE GENOMIC DNA]</scope>
    <source>
        <strain evidence="5">CSF55</strain>
    </source>
</reference>
<gene>
    <name evidence="4" type="ORF">ROZALSC1DRAFT_26606</name>
</gene>
<evidence type="ECO:0000256" key="2">
    <source>
        <dbReference type="SAM" id="Coils"/>
    </source>
</evidence>
<dbReference type="InterPro" id="IPR013724">
    <property type="entry name" value="GIT_SHD"/>
</dbReference>
<keyword evidence="2" id="KW-0175">Coiled coil</keyword>
<accession>A0A4P9YRN7</accession>
<feature type="coiled-coil region" evidence="2">
    <location>
        <begin position="697"/>
        <end position="759"/>
    </location>
</feature>
<evidence type="ECO:0000313" key="5">
    <source>
        <dbReference type="Proteomes" id="UP000281549"/>
    </source>
</evidence>
<proteinExistence type="predicted"/>
<dbReference type="Pfam" id="PF08518">
    <property type="entry name" value="GIT_SHD"/>
    <property type="match status" value="2"/>
</dbReference>
<dbReference type="Pfam" id="PF23742">
    <property type="entry name" value="VBS_C3G9"/>
    <property type="match status" value="1"/>
</dbReference>
<keyword evidence="1" id="KW-0677">Repeat</keyword>
<dbReference type="Pfam" id="PF12205">
    <property type="entry name" value="GIT1_C"/>
    <property type="match status" value="1"/>
</dbReference>
<dbReference type="Gene3D" id="1.20.120.330">
    <property type="entry name" value="Nucleotidyltransferases domain 2"/>
    <property type="match status" value="1"/>
</dbReference>
<organism evidence="4 5">
    <name type="scientific">Rozella allomycis (strain CSF55)</name>
    <dbReference type="NCBI Taxonomy" id="988480"/>
    <lineage>
        <taxon>Eukaryota</taxon>
        <taxon>Fungi</taxon>
        <taxon>Fungi incertae sedis</taxon>
        <taxon>Cryptomycota</taxon>
        <taxon>Cryptomycota incertae sedis</taxon>
        <taxon>Rozella</taxon>
    </lineage>
</organism>
<feature type="domain" description="GIT Spa2 homology (SHD)" evidence="3">
    <location>
        <begin position="345"/>
        <end position="375"/>
    </location>
</feature>
<dbReference type="GO" id="GO:0005078">
    <property type="term" value="F:MAP-kinase scaffold activity"/>
    <property type="evidence" value="ECO:0007669"/>
    <property type="project" value="TreeGrafter"/>
</dbReference>
<dbReference type="Proteomes" id="UP000281549">
    <property type="component" value="Unassembled WGS sequence"/>
</dbReference>
<dbReference type="EMBL" id="ML004914">
    <property type="protein sequence ID" value="RKP22022.1"/>
    <property type="molecule type" value="Genomic_DNA"/>
</dbReference>
<dbReference type="InterPro" id="IPR022018">
    <property type="entry name" value="GIT1_C"/>
</dbReference>
<evidence type="ECO:0000259" key="3">
    <source>
        <dbReference type="SMART" id="SM00555"/>
    </source>
</evidence>